<evidence type="ECO:0000313" key="3">
    <source>
        <dbReference type="Proteomes" id="UP000728032"/>
    </source>
</evidence>
<evidence type="ECO:0000256" key="1">
    <source>
        <dbReference type="SAM" id="MobiDB-lite"/>
    </source>
</evidence>
<reference evidence="2" key="1">
    <citation type="submission" date="2020-11" db="EMBL/GenBank/DDBJ databases">
        <authorList>
            <person name="Tran Van P."/>
        </authorList>
    </citation>
    <scope>NUCLEOTIDE SEQUENCE</scope>
</reference>
<proteinExistence type="predicted"/>
<dbReference type="OrthoDB" id="7739688at2759"/>
<evidence type="ECO:0000313" key="2">
    <source>
        <dbReference type="EMBL" id="CAD7655122.1"/>
    </source>
</evidence>
<dbReference type="EMBL" id="OC923862">
    <property type="protein sequence ID" value="CAD7655122.1"/>
    <property type="molecule type" value="Genomic_DNA"/>
</dbReference>
<feature type="compositionally biased region" description="Basic and acidic residues" evidence="1">
    <location>
        <begin position="32"/>
        <end position="44"/>
    </location>
</feature>
<dbReference type="AlphaFoldDB" id="A0A7R9M7Q6"/>
<gene>
    <name evidence="2" type="ORF">ONB1V03_LOCUS11767</name>
</gene>
<feature type="region of interest" description="Disordered" evidence="1">
    <location>
        <begin position="1"/>
        <end position="65"/>
    </location>
</feature>
<organism evidence="2">
    <name type="scientific">Oppiella nova</name>
    <dbReference type="NCBI Taxonomy" id="334625"/>
    <lineage>
        <taxon>Eukaryota</taxon>
        <taxon>Metazoa</taxon>
        <taxon>Ecdysozoa</taxon>
        <taxon>Arthropoda</taxon>
        <taxon>Chelicerata</taxon>
        <taxon>Arachnida</taxon>
        <taxon>Acari</taxon>
        <taxon>Acariformes</taxon>
        <taxon>Sarcoptiformes</taxon>
        <taxon>Oribatida</taxon>
        <taxon>Brachypylina</taxon>
        <taxon>Oppioidea</taxon>
        <taxon>Oppiidae</taxon>
        <taxon>Oppiella</taxon>
    </lineage>
</organism>
<keyword evidence="3" id="KW-1185">Reference proteome</keyword>
<accession>A0A7R9M7Q6</accession>
<protein>
    <submittedName>
        <fullName evidence="2">Uncharacterized protein</fullName>
    </submittedName>
</protein>
<dbReference type="Proteomes" id="UP000728032">
    <property type="component" value="Unassembled WGS sequence"/>
</dbReference>
<sequence>MSKSKEMSIENEKSNMLGANTKQSAQHFKSGLTKDNDKKDKDSNKGNPWGPLFKNRDHFNSLHNF</sequence>
<feature type="compositionally biased region" description="Basic and acidic residues" evidence="1">
    <location>
        <begin position="1"/>
        <end position="13"/>
    </location>
</feature>
<dbReference type="EMBL" id="CAJPVJ010009037">
    <property type="protein sequence ID" value="CAG2172309.1"/>
    <property type="molecule type" value="Genomic_DNA"/>
</dbReference>
<feature type="compositionally biased region" description="Basic and acidic residues" evidence="1">
    <location>
        <begin position="54"/>
        <end position="65"/>
    </location>
</feature>
<feature type="compositionally biased region" description="Polar residues" evidence="1">
    <location>
        <begin position="17"/>
        <end position="27"/>
    </location>
</feature>
<name>A0A7R9M7Q6_9ACAR</name>